<reference evidence="2 3" key="1">
    <citation type="submission" date="2014-06" db="EMBL/GenBank/DDBJ databases">
        <authorList>
            <person name="Ju J."/>
            <person name="Zhang J."/>
        </authorList>
    </citation>
    <scope>NUCLEOTIDE SEQUENCE [LARGE SCALE GENOMIC DNA]</scope>
    <source>
        <strain evidence="2">DmW_045</strain>
    </source>
</reference>
<evidence type="ECO:0000256" key="1">
    <source>
        <dbReference type="SAM" id="Phobius"/>
    </source>
</evidence>
<proteinExistence type="predicted"/>
<dbReference type="EMBL" id="JOMO01000011">
    <property type="protein sequence ID" value="OUI84409.1"/>
    <property type="molecule type" value="Genomic_DNA"/>
</dbReference>
<feature type="transmembrane region" description="Helical" evidence="1">
    <location>
        <begin position="14"/>
        <end position="33"/>
    </location>
</feature>
<keyword evidence="1" id="KW-0812">Transmembrane</keyword>
<dbReference type="Proteomes" id="UP000194639">
    <property type="component" value="Unassembled WGS sequence"/>
</dbReference>
<comment type="caution">
    <text evidence="2">The sequence shown here is derived from an EMBL/GenBank/DDBJ whole genome shotgun (WGS) entry which is preliminary data.</text>
</comment>
<accession>A0A252A4P7</accession>
<evidence type="ECO:0000313" key="3">
    <source>
        <dbReference type="Proteomes" id="UP000194639"/>
    </source>
</evidence>
<sequence>MVGHLGAERSCKGYTISLFYISSLFGSSIYAVLRVVLSGQLHRVGVGQQCWCGGFQVCVFTLRRRV</sequence>
<evidence type="ECO:0000313" key="2">
    <source>
        <dbReference type="EMBL" id="OUI84409.1"/>
    </source>
</evidence>
<name>A0A252A4P7_9PROT</name>
<organism evidence="2 3">
    <name type="scientific">Acetobacter orientalis</name>
    <dbReference type="NCBI Taxonomy" id="146474"/>
    <lineage>
        <taxon>Bacteria</taxon>
        <taxon>Pseudomonadati</taxon>
        <taxon>Pseudomonadota</taxon>
        <taxon>Alphaproteobacteria</taxon>
        <taxon>Acetobacterales</taxon>
        <taxon>Acetobacteraceae</taxon>
        <taxon>Acetobacter</taxon>
    </lineage>
</organism>
<dbReference type="AlphaFoldDB" id="A0A252A4P7"/>
<protein>
    <submittedName>
        <fullName evidence="2">Uncharacterized protein</fullName>
    </submittedName>
</protein>
<gene>
    <name evidence="2" type="ORF">HK12_00450</name>
</gene>
<keyword evidence="1" id="KW-0472">Membrane</keyword>
<keyword evidence="1" id="KW-1133">Transmembrane helix</keyword>